<dbReference type="Proteomes" id="UP000011550">
    <property type="component" value="Unassembled WGS sequence"/>
</dbReference>
<dbReference type="AlphaFoldDB" id="M0IQ70"/>
<dbReference type="SUPFAM" id="SSF47794">
    <property type="entry name" value="Rad51 N-terminal domain-like"/>
    <property type="match status" value="1"/>
</dbReference>
<feature type="region of interest" description="Disordered" evidence="1">
    <location>
        <begin position="195"/>
        <end position="333"/>
    </location>
</feature>
<dbReference type="Pfam" id="PF24158">
    <property type="entry name" value="DUF7409"/>
    <property type="match status" value="1"/>
</dbReference>
<accession>M0IQ70</accession>
<dbReference type="PATRIC" id="fig|662479.7.peg.302"/>
<organism evidence="3 4">
    <name type="scientific">Haloferax mucosum ATCC BAA-1512</name>
    <dbReference type="NCBI Taxonomy" id="662479"/>
    <lineage>
        <taxon>Archaea</taxon>
        <taxon>Methanobacteriati</taxon>
        <taxon>Methanobacteriota</taxon>
        <taxon>Stenosarchaea group</taxon>
        <taxon>Halobacteria</taxon>
        <taxon>Halobacteriales</taxon>
        <taxon>Haloferacaceae</taxon>
        <taxon>Haloferax</taxon>
    </lineage>
</organism>
<evidence type="ECO:0000313" key="4">
    <source>
        <dbReference type="Proteomes" id="UP000011550"/>
    </source>
</evidence>
<evidence type="ECO:0000259" key="2">
    <source>
        <dbReference type="Pfam" id="PF24158"/>
    </source>
</evidence>
<feature type="domain" description="DUF7409" evidence="2">
    <location>
        <begin position="137"/>
        <end position="183"/>
    </location>
</feature>
<dbReference type="OrthoDB" id="170608at2157"/>
<comment type="caution">
    <text evidence="3">The sequence shown here is derived from an EMBL/GenBank/DDBJ whole genome shotgun (WGS) entry which is preliminary data.</text>
</comment>
<evidence type="ECO:0000256" key="1">
    <source>
        <dbReference type="SAM" id="MobiDB-lite"/>
    </source>
</evidence>
<evidence type="ECO:0000313" key="3">
    <source>
        <dbReference type="EMBL" id="ELZ98981.1"/>
    </source>
</evidence>
<reference evidence="3 4" key="1">
    <citation type="journal article" date="2014" name="PLoS Genet.">
        <title>Phylogenetically driven sequencing of extremely halophilic archaea reveals strategies for static and dynamic osmo-response.</title>
        <authorList>
            <person name="Becker E.A."/>
            <person name="Seitzer P.M."/>
            <person name="Tritt A."/>
            <person name="Larsen D."/>
            <person name="Krusor M."/>
            <person name="Yao A.I."/>
            <person name="Wu D."/>
            <person name="Madern D."/>
            <person name="Eisen J.A."/>
            <person name="Darling A.E."/>
            <person name="Facciotti M.T."/>
        </authorList>
    </citation>
    <scope>NUCLEOTIDE SEQUENCE [LARGE SCALE GENOMIC DNA]</scope>
    <source>
        <strain evidence="3 4">ATCC BAA-1512</strain>
    </source>
</reference>
<dbReference type="GO" id="GO:0000166">
    <property type="term" value="F:nucleotide binding"/>
    <property type="evidence" value="ECO:0007669"/>
    <property type="project" value="InterPro"/>
</dbReference>
<keyword evidence="4" id="KW-1185">Reference proteome</keyword>
<dbReference type="Pfam" id="PF14520">
    <property type="entry name" value="HHH_5"/>
    <property type="match status" value="1"/>
</dbReference>
<sequence length="382" mass="39816">MTGTNETGKRDEGGAEGGTGDVQDHLTDADEESNPTDARLSEGDDSAPDGDDGDDSAPDGDDGDDSAPDGDDGDDSAPTNGDDATGGSELRLPVSSYQAYITEHDDLPTDTDEAIEHLLSPRPYDAPDAVPTALEDLKYIGPATAESLSASNIDAGAIVDGDVCYRDLVEADVNPGVAAKIRRWHSLSWSFGSGEDLDRRSSQVRGLGDDEREWVAASSGDWGTDDEDDTSGDWTPTGQASVSRGPDREGDWEPSGADATNDDSPTQSGDWTPSGPDESRGNSPNRGGDWTPRGGAETQSGASADGSGDALAAEAAWRERSKPEPVTTLDGIDADDADLLAEAGVRSVRRLATADPEHVADALQIDPTVVNAWKSQALDAME</sequence>
<gene>
    <name evidence="3" type="ORF">C440_01455</name>
</gene>
<dbReference type="EMBL" id="AOLN01000001">
    <property type="protein sequence ID" value="ELZ98981.1"/>
    <property type="molecule type" value="Genomic_DNA"/>
</dbReference>
<dbReference type="RefSeq" id="WP_008317549.1">
    <property type="nucleotide sequence ID" value="NZ_AOLN01000001.1"/>
</dbReference>
<dbReference type="Gene3D" id="1.10.150.20">
    <property type="entry name" value="5' to 3' exonuclease, C-terminal subdomain"/>
    <property type="match status" value="1"/>
</dbReference>
<feature type="compositionally biased region" description="Polar residues" evidence="1">
    <location>
        <begin position="262"/>
        <end position="271"/>
    </location>
</feature>
<protein>
    <recommendedName>
        <fullName evidence="2">DUF7409 domain-containing protein</fullName>
    </recommendedName>
</protein>
<proteinExistence type="predicted"/>
<feature type="compositionally biased region" description="Low complexity" evidence="1">
    <location>
        <begin position="300"/>
        <end position="315"/>
    </location>
</feature>
<dbReference type="InterPro" id="IPR010995">
    <property type="entry name" value="DNA_repair_Rad51/TF_NusA_a-hlx"/>
</dbReference>
<feature type="compositionally biased region" description="Acidic residues" evidence="1">
    <location>
        <begin position="43"/>
        <end position="75"/>
    </location>
</feature>
<feature type="compositionally biased region" description="Polar residues" evidence="1">
    <location>
        <begin position="232"/>
        <end position="242"/>
    </location>
</feature>
<feature type="region of interest" description="Disordered" evidence="1">
    <location>
        <begin position="1"/>
        <end position="108"/>
    </location>
</feature>
<name>M0IQ70_9EURY</name>
<dbReference type="InterPro" id="IPR055832">
    <property type="entry name" value="DUF7409"/>
</dbReference>